<reference evidence="2" key="1">
    <citation type="submission" date="2020-10" db="EMBL/GenBank/DDBJ databases">
        <title>Phylogeny of dyella-like bacteria.</title>
        <authorList>
            <person name="Fu J."/>
        </authorList>
    </citation>
    <scope>NUCLEOTIDE SEQUENCE</scope>
    <source>
        <strain evidence="2">DHON07</strain>
    </source>
</reference>
<organism evidence="2 3">
    <name type="scientific">Dyella mobilis</name>
    <dbReference type="NCBI Taxonomy" id="1849582"/>
    <lineage>
        <taxon>Bacteria</taxon>
        <taxon>Pseudomonadati</taxon>
        <taxon>Pseudomonadota</taxon>
        <taxon>Gammaproteobacteria</taxon>
        <taxon>Lysobacterales</taxon>
        <taxon>Rhodanobacteraceae</taxon>
        <taxon>Dyella</taxon>
    </lineage>
</organism>
<dbReference type="Proteomes" id="UP001430193">
    <property type="component" value="Unassembled WGS sequence"/>
</dbReference>
<dbReference type="PANTHER" id="PTHR32182:SF25">
    <property type="entry name" value="SLR1056 PROTEIN"/>
    <property type="match status" value="1"/>
</dbReference>
<accession>A0ABS2KIA5</accession>
<dbReference type="RefSeq" id="WP_204632181.1">
    <property type="nucleotide sequence ID" value="NZ_BSOC01000002.1"/>
</dbReference>
<protein>
    <submittedName>
        <fullName evidence="2">AAA family ATPase</fullName>
    </submittedName>
</protein>
<dbReference type="InterPro" id="IPR027417">
    <property type="entry name" value="P-loop_NTPase"/>
</dbReference>
<dbReference type="EMBL" id="JADIKF010000039">
    <property type="protein sequence ID" value="MBM7130615.1"/>
    <property type="molecule type" value="Genomic_DNA"/>
</dbReference>
<name>A0ABS2KIA5_9GAMM</name>
<evidence type="ECO:0000259" key="1">
    <source>
        <dbReference type="Pfam" id="PF13304"/>
    </source>
</evidence>
<comment type="caution">
    <text evidence="2">The sequence shown here is derived from an EMBL/GenBank/DDBJ whole genome shotgun (WGS) entry which is preliminary data.</text>
</comment>
<dbReference type="SUPFAM" id="SSF52540">
    <property type="entry name" value="P-loop containing nucleoside triphosphate hydrolases"/>
    <property type="match status" value="1"/>
</dbReference>
<dbReference type="InterPro" id="IPR014555">
    <property type="entry name" value="RecF-like"/>
</dbReference>
<dbReference type="Gene3D" id="3.40.50.300">
    <property type="entry name" value="P-loop containing nucleotide triphosphate hydrolases"/>
    <property type="match status" value="2"/>
</dbReference>
<dbReference type="PIRSF" id="PIRSF029347">
    <property type="entry name" value="RecF"/>
    <property type="match status" value="1"/>
</dbReference>
<feature type="domain" description="ATPase AAA-type core" evidence="1">
    <location>
        <begin position="181"/>
        <end position="345"/>
    </location>
</feature>
<proteinExistence type="predicted"/>
<sequence length="388" mass="42676">MLTTLAVANYRSLRSLVAPLGRLNLITGPNGCGKSNLYRALRLLGEAAQGGVIHALAREGGLSSTLWAGPENFSPGMLRGEVPIQGTVRQEPAALKLGFAGDDFGYAVDFGFPPQPPPATAFSLDPMIKREAIWAGPFLRMSNLLVDRNHALVRVRDGRQWRVLTDHQSHFESIFTQLADPQRAAEVLALRESIRGWRFYDHFRSDADAPARIPQLGTRTTVLSHDGRDLAAAWQTILEIGDPASLQESVQDAFPGAQVDVSISDGRFGLCFRQHGLLRALSAAELSDGTLRYLLWIAALHTPRPPSLMVLNEPETSLHPDLLPALARLIVRASRHSQIWVVSHAQRLIAALEEAPDCNSVHLEKELGQTRIVGQRALDEPAWHWPAR</sequence>
<dbReference type="InterPro" id="IPR003959">
    <property type="entry name" value="ATPase_AAA_core"/>
</dbReference>
<keyword evidence="3" id="KW-1185">Reference proteome</keyword>
<feature type="domain" description="ATPase AAA-type core" evidence="1">
    <location>
        <begin position="23"/>
        <end position="65"/>
    </location>
</feature>
<dbReference type="Pfam" id="PF13304">
    <property type="entry name" value="AAA_21"/>
    <property type="match status" value="2"/>
</dbReference>
<dbReference type="PANTHER" id="PTHR32182">
    <property type="entry name" value="DNA REPLICATION AND REPAIR PROTEIN RECF"/>
    <property type="match status" value="1"/>
</dbReference>
<gene>
    <name evidence="2" type="ORF">ISS99_13840</name>
</gene>
<evidence type="ECO:0000313" key="2">
    <source>
        <dbReference type="EMBL" id="MBM7130615.1"/>
    </source>
</evidence>
<evidence type="ECO:0000313" key="3">
    <source>
        <dbReference type="Proteomes" id="UP001430193"/>
    </source>
</evidence>